<accession>A0ABQ9TZD0</accession>
<organism evidence="1 2">
    <name type="scientific">Saguinus oedipus</name>
    <name type="common">Cotton-top tamarin</name>
    <name type="synonym">Oedipomidas oedipus</name>
    <dbReference type="NCBI Taxonomy" id="9490"/>
    <lineage>
        <taxon>Eukaryota</taxon>
        <taxon>Metazoa</taxon>
        <taxon>Chordata</taxon>
        <taxon>Craniata</taxon>
        <taxon>Vertebrata</taxon>
        <taxon>Euteleostomi</taxon>
        <taxon>Mammalia</taxon>
        <taxon>Eutheria</taxon>
        <taxon>Euarchontoglires</taxon>
        <taxon>Primates</taxon>
        <taxon>Haplorrhini</taxon>
        <taxon>Platyrrhini</taxon>
        <taxon>Cebidae</taxon>
        <taxon>Callitrichinae</taxon>
        <taxon>Saguinus</taxon>
    </lineage>
</organism>
<sequence>MQEAFLAAVNKSRQRQPIKGCSVCGQQGHTEQSLLLVETEPSQCAAAGAQSTRYPSCTTISTLSSSEKALGLMVTNRYILNFLLFTKGALENHVKESNQNLKEYRNGKYEKNQRQKYEM</sequence>
<protein>
    <submittedName>
        <fullName evidence="1">Uncharacterized protein</fullName>
    </submittedName>
</protein>
<name>A0ABQ9TZD0_SAGOE</name>
<evidence type="ECO:0000313" key="2">
    <source>
        <dbReference type="Proteomes" id="UP001266305"/>
    </source>
</evidence>
<dbReference type="EMBL" id="JASSZA010000017">
    <property type="protein sequence ID" value="KAK2090163.1"/>
    <property type="molecule type" value="Genomic_DNA"/>
</dbReference>
<keyword evidence="2" id="KW-1185">Reference proteome</keyword>
<gene>
    <name evidence="1" type="ORF">P7K49_031419</name>
</gene>
<comment type="caution">
    <text evidence="1">The sequence shown here is derived from an EMBL/GenBank/DDBJ whole genome shotgun (WGS) entry which is preliminary data.</text>
</comment>
<proteinExistence type="predicted"/>
<evidence type="ECO:0000313" key="1">
    <source>
        <dbReference type="EMBL" id="KAK2090163.1"/>
    </source>
</evidence>
<dbReference type="Proteomes" id="UP001266305">
    <property type="component" value="Unassembled WGS sequence"/>
</dbReference>
<reference evidence="1 2" key="1">
    <citation type="submission" date="2023-05" db="EMBL/GenBank/DDBJ databases">
        <title>B98-5 Cell Line De Novo Hybrid Assembly: An Optical Mapping Approach.</title>
        <authorList>
            <person name="Kananen K."/>
            <person name="Auerbach J.A."/>
            <person name="Kautto E."/>
            <person name="Blachly J.S."/>
        </authorList>
    </citation>
    <scope>NUCLEOTIDE SEQUENCE [LARGE SCALE GENOMIC DNA]</scope>
    <source>
        <strain evidence="1">B95-8</strain>
        <tissue evidence="1">Cell line</tissue>
    </source>
</reference>